<keyword evidence="8" id="KW-1185">Reference proteome</keyword>
<evidence type="ECO:0000256" key="2">
    <source>
        <dbReference type="ARBA" id="ARBA00022475"/>
    </source>
</evidence>
<feature type="transmembrane region" description="Helical" evidence="6">
    <location>
        <begin position="180"/>
        <end position="201"/>
    </location>
</feature>
<keyword evidence="2" id="KW-1003">Cell membrane</keyword>
<sequence>MGAHFFTFILLGLSIALPVGAVTIEMVKQGLKNGFLHGWCVGLGGMTVDFIFILLLYFGFAPLLSLSVVQTIMWFAGCVFLVYIGCESVKDAGKDINLGNEQPTKSLKSSYLNGFFVAVSPGSVMFWMGIFGTILSNSMHVYGISGFLFASAGILTGITLHDITLMAVISKTRTLLNKKIIKWVSVTAGCLLFGFAAYFMFEFFKSIFKIMG</sequence>
<feature type="transmembrane region" description="Helical" evidence="6">
    <location>
        <begin position="64"/>
        <end position="84"/>
    </location>
</feature>
<dbReference type="PANTHER" id="PTHR30086:SF6">
    <property type="entry name" value="AMINO ACID EFFLUX PROTEIN YCGF-RELATED"/>
    <property type="match status" value="1"/>
</dbReference>
<keyword evidence="4 6" id="KW-1133">Transmembrane helix</keyword>
<gene>
    <name evidence="7" type="ORF">BpJC7_15470</name>
</gene>
<dbReference type="InterPro" id="IPR001123">
    <property type="entry name" value="LeuE-type"/>
</dbReference>
<dbReference type="EMBL" id="BKZQ01000017">
    <property type="protein sequence ID" value="GER70244.1"/>
    <property type="molecule type" value="Genomic_DNA"/>
</dbReference>
<feature type="transmembrane region" description="Helical" evidence="6">
    <location>
        <begin position="6"/>
        <end position="24"/>
    </location>
</feature>
<reference evidence="7 8" key="1">
    <citation type="submission" date="2019-09" db="EMBL/GenBank/DDBJ databases">
        <title>Draft genome sequence of Bacillus sp. JC-7.</title>
        <authorList>
            <person name="Tanaka N."/>
            <person name="Shiwa Y."/>
            <person name="Fujita N."/>
            <person name="Tanasupawat S."/>
        </authorList>
    </citation>
    <scope>NUCLEOTIDE SEQUENCE [LARGE SCALE GENOMIC DNA]</scope>
    <source>
        <strain evidence="7 8">JC-7</strain>
    </source>
</reference>
<dbReference type="AlphaFoldDB" id="A0A5J4JMN6"/>
<dbReference type="Pfam" id="PF01810">
    <property type="entry name" value="LysE"/>
    <property type="match status" value="1"/>
</dbReference>
<proteinExistence type="predicted"/>
<comment type="caution">
    <text evidence="7">The sequence shown here is derived from an EMBL/GenBank/DDBJ whole genome shotgun (WGS) entry which is preliminary data.</text>
</comment>
<dbReference type="GO" id="GO:0005886">
    <property type="term" value="C:plasma membrane"/>
    <property type="evidence" value="ECO:0007669"/>
    <property type="project" value="UniProtKB-SubCell"/>
</dbReference>
<dbReference type="Proteomes" id="UP000391919">
    <property type="component" value="Unassembled WGS sequence"/>
</dbReference>
<keyword evidence="3 6" id="KW-0812">Transmembrane</keyword>
<name>A0A5J4JMN6_9BACI</name>
<protein>
    <submittedName>
        <fullName evidence="7">Amino acid transporter</fullName>
    </submittedName>
</protein>
<dbReference type="PANTHER" id="PTHR30086">
    <property type="entry name" value="ARGININE EXPORTER PROTEIN ARGO"/>
    <property type="match status" value="1"/>
</dbReference>
<evidence type="ECO:0000256" key="3">
    <source>
        <dbReference type="ARBA" id="ARBA00022692"/>
    </source>
</evidence>
<accession>A0A5J4JMN6</accession>
<keyword evidence="5 6" id="KW-0472">Membrane</keyword>
<feature type="transmembrane region" description="Helical" evidence="6">
    <location>
        <begin position="111"/>
        <end position="135"/>
    </location>
</feature>
<feature type="transmembrane region" description="Helical" evidence="6">
    <location>
        <begin position="36"/>
        <end position="58"/>
    </location>
</feature>
<evidence type="ECO:0000256" key="1">
    <source>
        <dbReference type="ARBA" id="ARBA00004651"/>
    </source>
</evidence>
<organism evidence="7 8">
    <name type="scientific">Weizmannia acidilactici</name>
    <dbReference type="NCBI Taxonomy" id="2607726"/>
    <lineage>
        <taxon>Bacteria</taxon>
        <taxon>Bacillati</taxon>
        <taxon>Bacillota</taxon>
        <taxon>Bacilli</taxon>
        <taxon>Bacillales</taxon>
        <taxon>Bacillaceae</taxon>
        <taxon>Heyndrickxia</taxon>
    </lineage>
</organism>
<evidence type="ECO:0000256" key="5">
    <source>
        <dbReference type="ARBA" id="ARBA00023136"/>
    </source>
</evidence>
<evidence type="ECO:0000313" key="8">
    <source>
        <dbReference type="Proteomes" id="UP000391919"/>
    </source>
</evidence>
<evidence type="ECO:0000256" key="6">
    <source>
        <dbReference type="SAM" id="Phobius"/>
    </source>
</evidence>
<evidence type="ECO:0000256" key="4">
    <source>
        <dbReference type="ARBA" id="ARBA00022989"/>
    </source>
</evidence>
<evidence type="ECO:0000313" key="7">
    <source>
        <dbReference type="EMBL" id="GER70244.1"/>
    </source>
</evidence>
<feature type="transmembrane region" description="Helical" evidence="6">
    <location>
        <begin position="141"/>
        <end position="168"/>
    </location>
</feature>
<dbReference type="RefSeq" id="WP_151681456.1">
    <property type="nucleotide sequence ID" value="NZ_BKZP01000008.1"/>
</dbReference>
<dbReference type="GO" id="GO:0015171">
    <property type="term" value="F:amino acid transmembrane transporter activity"/>
    <property type="evidence" value="ECO:0007669"/>
    <property type="project" value="TreeGrafter"/>
</dbReference>
<comment type="subcellular location">
    <subcellularLocation>
        <location evidence="1">Cell membrane</location>
        <topology evidence="1">Multi-pass membrane protein</topology>
    </subcellularLocation>
</comment>